<dbReference type="InterPro" id="IPR021333">
    <property type="entry name" value="DUF2946"/>
</dbReference>
<name>A0A401J365_SPHXE</name>
<proteinExistence type="predicted"/>
<keyword evidence="3" id="KW-1185">Reference proteome</keyword>
<keyword evidence="1" id="KW-0472">Membrane</keyword>
<evidence type="ECO:0008006" key="4">
    <source>
        <dbReference type="Google" id="ProtNLM"/>
    </source>
</evidence>
<dbReference type="AlphaFoldDB" id="A0A401J365"/>
<comment type="caution">
    <text evidence="2">The sequence shown here is derived from an EMBL/GenBank/DDBJ whole genome shotgun (WGS) entry which is preliminary data.</text>
</comment>
<dbReference type="Proteomes" id="UP000290975">
    <property type="component" value="Unassembled WGS sequence"/>
</dbReference>
<organism evidence="2 3">
    <name type="scientific">Sphingobium xenophagum</name>
    <dbReference type="NCBI Taxonomy" id="121428"/>
    <lineage>
        <taxon>Bacteria</taxon>
        <taxon>Pseudomonadati</taxon>
        <taxon>Pseudomonadota</taxon>
        <taxon>Alphaproteobacteria</taxon>
        <taxon>Sphingomonadales</taxon>
        <taxon>Sphingomonadaceae</taxon>
        <taxon>Sphingobium</taxon>
    </lineage>
</organism>
<protein>
    <recommendedName>
        <fullName evidence="4">DUF2946 domain-containing protein</fullName>
    </recommendedName>
</protein>
<gene>
    <name evidence="2" type="ORF">MBESOW_P2352</name>
</gene>
<dbReference type="EMBL" id="BBQY01000014">
    <property type="protein sequence ID" value="GBH31091.1"/>
    <property type="molecule type" value="Genomic_DNA"/>
</dbReference>
<evidence type="ECO:0000313" key="3">
    <source>
        <dbReference type="Proteomes" id="UP000290975"/>
    </source>
</evidence>
<keyword evidence="1" id="KW-1133">Transmembrane helix</keyword>
<sequence length="134" mass="14182">MSVMRALLMRHRALALLVVMAALCMKIVVPTGFMIGQKSKVLTVQICDEAFGNHAVKQIVIPMKDGGSDSGQKQGKGECPFASLSMASMTGADPALLALALAFILALGFAPAPNTLPKRVFHLRPPLRGPPAFV</sequence>
<keyword evidence="1" id="KW-0812">Transmembrane</keyword>
<accession>A0A401J365</accession>
<evidence type="ECO:0000256" key="1">
    <source>
        <dbReference type="SAM" id="Phobius"/>
    </source>
</evidence>
<feature type="transmembrane region" description="Helical" evidence="1">
    <location>
        <begin position="95"/>
        <end position="116"/>
    </location>
</feature>
<reference evidence="2 3" key="1">
    <citation type="submission" date="2014-12" db="EMBL/GenBank/DDBJ databases">
        <title>Whole genome sequencing of Sphingobium xenophagum OW59.</title>
        <authorList>
            <person name="Ohta Y."/>
            <person name="Nishi S."/>
            <person name="Hatada Y."/>
        </authorList>
    </citation>
    <scope>NUCLEOTIDE SEQUENCE [LARGE SCALE GENOMIC DNA]</scope>
    <source>
        <strain evidence="2 3">OW59</strain>
    </source>
</reference>
<dbReference type="Pfam" id="PF11162">
    <property type="entry name" value="DUF2946"/>
    <property type="match status" value="1"/>
</dbReference>
<evidence type="ECO:0000313" key="2">
    <source>
        <dbReference type="EMBL" id="GBH31091.1"/>
    </source>
</evidence>